<protein>
    <recommendedName>
        <fullName evidence="10">Oxidoreductase</fullName>
    </recommendedName>
</protein>
<dbReference type="PANTHER" id="PTHR33452">
    <property type="entry name" value="OXIDOREDUCTASE CATD-RELATED"/>
    <property type="match status" value="1"/>
</dbReference>
<feature type="transmembrane region" description="Helical" evidence="7">
    <location>
        <begin position="46"/>
        <end position="64"/>
    </location>
</feature>
<evidence type="ECO:0000256" key="7">
    <source>
        <dbReference type="SAM" id="Phobius"/>
    </source>
</evidence>
<keyword evidence="5 7" id="KW-1133">Transmembrane helix</keyword>
<keyword evidence="4 7" id="KW-0812">Transmembrane</keyword>
<sequence length="143" mass="14887">MNDIGLLALRLVVATVFIVAGAASLFEEGIDANIEGYQAMGIPLPALSAAFTAYVEFFGGLLFVLGVLTRLVSAGFIVVMAGAMIFVHADHSLLPGPDGPGSALALVMGVASIAFILTGPGRFSLDHYLIAQRKTGSRQHSRV</sequence>
<evidence type="ECO:0008006" key="10">
    <source>
        <dbReference type="Google" id="ProtNLM"/>
    </source>
</evidence>
<accession>A0ABQ2IVL8</accession>
<keyword evidence="9" id="KW-1185">Reference proteome</keyword>
<gene>
    <name evidence="8" type="ORF">GCM10011609_84980</name>
</gene>
<dbReference type="PANTHER" id="PTHR33452:SF1">
    <property type="entry name" value="INNER MEMBRANE PROTEIN YPHA-RELATED"/>
    <property type="match status" value="1"/>
</dbReference>
<dbReference type="InterPro" id="IPR032808">
    <property type="entry name" value="DoxX"/>
</dbReference>
<evidence type="ECO:0000256" key="3">
    <source>
        <dbReference type="ARBA" id="ARBA00022475"/>
    </source>
</evidence>
<comment type="caution">
    <text evidence="8">The sequence shown here is derived from an EMBL/GenBank/DDBJ whole genome shotgun (WGS) entry which is preliminary data.</text>
</comment>
<feature type="transmembrane region" description="Helical" evidence="7">
    <location>
        <begin position="7"/>
        <end position="26"/>
    </location>
</feature>
<dbReference type="Pfam" id="PF07681">
    <property type="entry name" value="DoxX"/>
    <property type="match status" value="1"/>
</dbReference>
<dbReference type="InterPro" id="IPR051907">
    <property type="entry name" value="DoxX-like_oxidoreductase"/>
</dbReference>
<evidence type="ECO:0000256" key="2">
    <source>
        <dbReference type="ARBA" id="ARBA00006679"/>
    </source>
</evidence>
<evidence type="ECO:0000256" key="4">
    <source>
        <dbReference type="ARBA" id="ARBA00022692"/>
    </source>
</evidence>
<dbReference type="EMBL" id="BMNC01000028">
    <property type="protein sequence ID" value="GGN28659.1"/>
    <property type="molecule type" value="Genomic_DNA"/>
</dbReference>
<evidence type="ECO:0000313" key="8">
    <source>
        <dbReference type="EMBL" id="GGN28659.1"/>
    </source>
</evidence>
<reference evidence="9" key="1">
    <citation type="journal article" date="2019" name="Int. J. Syst. Evol. Microbiol.">
        <title>The Global Catalogue of Microorganisms (GCM) 10K type strain sequencing project: providing services to taxonomists for standard genome sequencing and annotation.</title>
        <authorList>
            <consortium name="The Broad Institute Genomics Platform"/>
            <consortium name="The Broad Institute Genome Sequencing Center for Infectious Disease"/>
            <person name="Wu L."/>
            <person name="Ma J."/>
        </authorList>
    </citation>
    <scope>NUCLEOTIDE SEQUENCE [LARGE SCALE GENOMIC DNA]</scope>
    <source>
        <strain evidence="9">CGMCC 4.7319</strain>
    </source>
</reference>
<keyword evidence="6 7" id="KW-0472">Membrane</keyword>
<dbReference type="Proteomes" id="UP000597656">
    <property type="component" value="Unassembled WGS sequence"/>
</dbReference>
<proteinExistence type="inferred from homology"/>
<feature type="transmembrane region" description="Helical" evidence="7">
    <location>
        <begin position="101"/>
        <end position="125"/>
    </location>
</feature>
<feature type="transmembrane region" description="Helical" evidence="7">
    <location>
        <begin position="71"/>
        <end position="89"/>
    </location>
</feature>
<keyword evidence="3" id="KW-1003">Cell membrane</keyword>
<name>A0ABQ2IVL8_9PSEU</name>
<comment type="similarity">
    <text evidence="2">Belongs to the DoxX family.</text>
</comment>
<comment type="subcellular location">
    <subcellularLocation>
        <location evidence="1">Cell membrane</location>
        <topology evidence="1">Multi-pass membrane protein</topology>
    </subcellularLocation>
</comment>
<evidence type="ECO:0000256" key="1">
    <source>
        <dbReference type="ARBA" id="ARBA00004651"/>
    </source>
</evidence>
<evidence type="ECO:0000256" key="6">
    <source>
        <dbReference type="ARBA" id="ARBA00023136"/>
    </source>
</evidence>
<evidence type="ECO:0000256" key="5">
    <source>
        <dbReference type="ARBA" id="ARBA00022989"/>
    </source>
</evidence>
<dbReference type="RefSeq" id="WP_189160525.1">
    <property type="nucleotide sequence ID" value="NZ_BMNC01000028.1"/>
</dbReference>
<evidence type="ECO:0000313" key="9">
    <source>
        <dbReference type="Proteomes" id="UP000597656"/>
    </source>
</evidence>
<organism evidence="8 9">
    <name type="scientific">Lentzea pudingi</name>
    <dbReference type="NCBI Taxonomy" id="1789439"/>
    <lineage>
        <taxon>Bacteria</taxon>
        <taxon>Bacillati</taxon>
        <taxon>Actinomycetota</taxon>
        <taxon>Actinomycetes</taxon>
        <taxon>Pseudonocardiales</taxon>
        <taxon>Pseudonocardiaceae</taxon>
        <taxon>Lentzea</taxon>
    </lineage>
</organism>